<organism evidence="1">
    <name type="scientific">Candidatus Kentrum sp. DK</name>
    <dbReference type="NCBI Taxonomy" id="2126562"/>
    <lineage>
        <taxon>Bacteria</taxon>
        <taxon>Pseudomonadati</taxon>
        <taxon>Pseudomonadota</taxon>
        <taxon>Gammaproteobacteria</taxon>
        <taxon>Candidatus Kentrum</taxon>
    </lineage>
</organism>
<dbReference type="AlphaFoldDB" id="A0A450S6U7"/>
<evidence type="ECO:0000313" key="1">
    <source>
        <dbReference type="EMBL" id="VFJ47607.1"/>
    </source>
</evidence>
<reference evidence="1" key="1">
    <citation type="submission" date="2019-02" db="EMBL/GenBank/DDBJ databases">
        <authorList>
            <person name="Gruber-Vodicka R. H."/>
            <person name="Seah K. B. B."/>
        </authorList>
    </citation>
    <scope>NUCLEOTIDE SEQUENCE</scope>
    <source>
        <strain evidence="1">BECK_DK47</strain>
    </source>
</reference>
<gene>
    <name evidence="1" type="ORF">BECKDK2373B_GA0170837_101750</name>
</gene>
<name>A0A450S6U7_9GAMM</name>
<dbReference type="EMBL" id="CAADEX010000017">
    <property type="protein sequence ID" value="VFJ47607.1"/>
    <property type="molecule type" value="Genomic_DNA"/>
</dbReference>
<protein>
    <submittedName>
        <fullName evidence="1">Uncharacterized protein</fullName>
    </submittedName>
</protein>
<sequence>MDLVIRVGRYRATYLTNTNPGTVPDTELSEYPIRYGTAQQPDREGEAPAEPKILVEQGAAGASPSHGKVVCIYNQWVIIRLS</sequence>
<proteinExistence type="predicted"/>
<accession>A0A450S6U7</accession>